<dbReference type="PANTHER" id="PTHR42705">
    <property type="entry name" value="BIFUNCTIONAL NON-HOMOLOGOUS END JOINING PROTEIN LIGD"/>
    <property type="match status" value="1"/>
</dbReference>
<dbReference type="EMBL" id="JAAVJR010001344">
    <property type="protein sequence ID" value="NJW55613.1"/>
    <property type="molecule type" value="Genomic_DNA"/>
</dbReference>
<evidence type="ECO:0000259" key="1">
    <source>
        <dbReference type="Pfam" id="PF21686"/>
    </source>
</evidence>
<feature type="domain" description="DNA ligase D polymerase" evidence="1">
    <location>
        <begin position="2"/>
        <end position="106"/>
    </location>
</feature>
<keyword evidence="2" id="KW-0436">Ligase</keyword>
<evidence type="ECO:0000313" key="3">
    <source>
        <dbReference type="Proteomes" id="UP000703674"/>
    </source>
</evidence>
<proteinExistence type="predicted"/>
<dbReference type="InterPro" id="IPR014145">
    <property type="entry name" value="LigD_pol_dom"/>
</dbReference>
<organism evidence="2 3">
    <name type="scientific">Salinimicrobium oceani</name>
    <dbReference type="NCBI Taxonomy" id="2722702"/>
    <lineage>
        <taxon>Bacteria</taxon>
        <taxon>Pseudomonadati</taxon>
        <taxon>Bacteroidota</taxon>
        <taxon>Flavobacteriia</taxon>
        <taxon>Flavobacteriales</taxon>
        <taxon>Flavobacteriaceae</taxon>
        <taxon>Salinimicrobium</taxon>
    </lineage>
</organism>
<dbReference type="Proteomes" id="UP000703674">
    <property type="component" value="Unassembled WGS sequence"/>
</dbReference>
<accession>A0ABX1DA48</accession>
<comment type="caution">
    <text evidence="2">The sequence shown here is derived from an EMBL/GenBank/DDBJ whole genome shotgun (WGS) entry which is preliminary data.</text>
</comment>
<sequence>SKSGGKDIEYLMCQNEASLIYLANMGCIELNPWSSRQGNLENPDFTVIDIDPSEKTTFEQVIEVALVAKEVLDKAKIEGHIKTSGSTGMHIYIPLGGKYSYEEARDF</sequence>
<dbReference type="Pfam" id="PF21686">
    <property type="entry name" value="LigD_Prim-Pol"/>
    <property type="match status" value="1"/>
</dbReference>
<gene>
    <name evidence="2" type="ORF">HC175_22115</name>
</gene>
<name>A0ABX1DA48_9FLAO</name>
<dbReference type="Gene3D" id="3.90.920.10">
    <property type="entry name" value="DNA primase, PRIM domain"/>
    <property type="match status" value="1"/>
</dbReference>
<feature type="non-terminal residue" evidence="2">
    <location>
        <position position="107"/>
    </location>
</feature>
<reference evidence="2 3" key="1">
    <citation type="submission" date="2020-03" db="EMBL/GenBank/DDBJ databases">
        <title>Salinimicrobium sp. nov, isolated from SCS.</title>
        <authorList>
            <person name="Cao W.R."/>
        </authorList>
    </citation>
    <scope>NUCLEOTIDE SEQUENCE [LARGE SCALE GENOMIC DNA]</scope>
    <source>
        <strain evidence="3">J15B91</strain>
    </source>
</reference>
<dbReference type="GO" id="GO:0016874">
    <property type="term" value="F:ligase activity"/>
    <property type="evidence" value="ECO:0007669"/>
    <property type="project" value="UniProtKB-KW"/>
</dbReference>
<dbReference type="PANTHER" id="PTHR42705:SF2">
    <property type="entry name" value="BIFUNCTIONAL NON-HOMOLOGOUS END JOINING PROTEIN LIGD"/>
    <property type="match status" value="1"/>
</dbReference>
<feature type="non-terminal residue" evidence="2">
    <location>
        <position position="1"/>
    </location>
</feature>
<evidence type="ECO:0000313" key="2">
    <source>
        <dbReference type="EMBL" id="NJW55613.1"/>
    </source>
</evidence>
<protein>
    <submittedName>
        <fullName evidence="2">ATP-dependent DNA ligase</fullName>
    </submittedName>
</protein>
<dbReference type="InterPro" id="IPR052171">
    <property type="entry name" value="NHEJ_LigD"/>
</dbReference>
<keyword evidence="3" id="KW-1185">Reference proteome</keyword>